<keyword evidence="9" id="KW-1185">Reference proteome</keyword>
<evidence type="ECO:0000313" key="9">
    <source>
        <dbReference type="Proteomes" id="UP000017747"/>
    </source>
</evidence>
<evidence type="ECO:0000256" key="3">
    <source>
        <dbReference type="ARBA" id="ARBA00022692"/>
    </source>
</evidence>
<protein>
    <submittedName>
        <fullName evidence="8">Membrane protein</fullName>
    </submittedName>
</protein>
<dbReference type="Gene3D" id="1.10.3470.10">
    <property type="entry name" value="ABC transporter involved in vitamin B12 uptake, BtuC"/>
    <property type="match status" value="1"/>
</dbReference>
<evidence type="ECO:0000256" key="5">
    <source>
        <dbReference type="ARBA" id="ARBA00023136"/>
    </source>
</evidence>
<feature type="transmembrane region" description="Helical" evidence="7">
    <location>
        <begin position="192"/>
        <end position="212"/>
    </location>
</feature>
<feature type="transmembrane region" description="Helical" evidence="7">
    <location>
        <begin position="251"/>
        <end position="272"/>
    </location>
</feature>
<feature type="transmembrane region" description="Helical" evidence="7">
    <location>
        <begin position="96"/>
        <end position="117"/>
    </location>
</feature>
<dbReference type="STRING" id="994573.T472_0202160"/>
<dbReference type="Proteomes" id="UP000017747">
    <property type="component" value="Unassembled WGS sequence"/>
</dbReference>
<feature type="transmembrane region" description="Helical" evidence="7">
    <location>
        <begin position="224"/>
        <end position="245"/>
    </location>
</feature>
<sequence>MVNEMGVSIFSYQFMQHAIIASLMVSLICGVMGVMIVEKKLTMMTGGIAHTSYGGVGLGYLLGFEPLAGAFGISIIAAIAIAFIKRRGRTRIDVATGLFWSFGMALGVLFISLMPGYPPDLGSYLFGNMLSITRSDLILMACMTLLVTVTVAALYNYWKAYMFDEEFLSVIGVKTAIFDYLFMVLVAVSTVVLIRVTGIVLVLALITAPVASAELFTRSLKTRIAFSIISSVVFCLTGLLLSVWLDVSAGSSIVVVAVLSYAVMYAIASSALKRKGN</sequence>
<keyword evidence="5 7" id="KW-0472">Membrane</keyword>
<evidence type="ECO:0000256" key="7">
    <source>
        <dbReference type="SAM" id="Phobius"/>
    </source>
</evidence>
<organism evidence="8 9">
    <name type="scientific">Youngiibacter fragilis 232.1</name>
    <dbReference type="NCBI Taxonomy" id="994573"/>
    <lineage>
        <taxon>Bacteria</taxon>
        <taxon>Bacillati</taxon>
        <taxon>Bacillota</taxon>
        <taxon>Clostridia</taxon>
        <taxon>Eubacteriales</taxon>
        <taxon>Clostridiaceae</taxon>
        <taxon>Youngiibacter</taxon>
    </lineage>
</organism>
<feature type="transmembrane region" description="Helical" evidence="7">
    <location>
        <begin position="14"/>
        <end position="34"/>
    </location>
</feature>
<evidence type="ECO:0000256" key="2">
    <source>
        <dbReference type="ARBA" id="ARBA00008034"/>
    </source>
</evidence>
<dbReference type="InterPro" id="IPR037294">
    <property type="entry name" value="ABC_BtuC-like"/>
</dbReference>
<dbReference type="Pfam" id="PF00950">
    <property type="entry name" value="ABC-3"/>
    <property type="match status" value="1"/>
</dbReference>
<reference evidence="8 9" key="1">
    <citation type="journal article" date="2014" name="Genome Announc.">
        <title>Genome Sequence of Youngiibacter fragilis, the Type Strain of the Genus Youngiibacter.</title>
        <authorList>
            <person name="Wawrik C.B."/>
            <person name="Callaghan A.V."/>
            <person name="Stamps B.W."/>
            <person name="Wawrik B."/>
        </authorList>
    </citation>
    <scope>NUCLEOTIDE SEQUENCE [LARGE SCALE GENOMIC DNA]</scope>
    <source>
        <strain evidence="8 9">232.1</strain>
    </source>
</reference>
<name>V7I7U4_9CLOT</name>
<evidence type="ECO:0000256" key="4">
    <source>
        <dbReference type="ARBA" id="ARBA00022989"/>
    </source>
</evidence>
<dbReference type="eggNOG" id="COG1108">
    <property type="taxonomic scope" value="Bacteria"/>
</dbReference>
<dbReference type="GO" id="GO:0010043">
    <property type="term" value="P:response to zinc ion"/>
    <property type="evidence" value="ECO:0007669"/>
    <property type="project" value="TreeGrafter"/>
</dbReference>
<dbReference type="InterPro" id="IPR001626">
    <property type="entry name" value="ABC_TroCD"/>
</dbReference>
<accession>V7I7U4</accession>
<comment type="subcellular location">
    <subcellularLocation>
        <location evidence="6">Cell membrane</location>
        <topology evidence="6">Multi-pass membrane protein</topology>
    </subcellularLocation>
    <subcellularLocation>
        <location evidence="1">Membrane</location>
        <topology evidence="1">Multi-pass membrane protein</topology>
    </subcellularLocation>
</comment>
<dbReference type="PANTHER" id="PTHR30477">
    <property type="entry name" value="ABC-TRANSPORTER METAL-BINDING PROTEIN"/>
    <property type="match status" value="1"/>
</dbReference>
<proteinExistence type="inferred from homology"/>
<dbReference type="SUPFAM" id="SSF81345">
    <property type="entry name" value="ABC transporter involved in vitamin B12 uptake, BtuC"/>
    <property type="match status" value="1"/>
</dbReference>
<keyword evidence="3 6" id="KW-0812">Transmembrane</keyword>
<feature type="transmembrane region" description="Helical" evidence="7">
    <location>
        <begin position="167"/>
        <end position="186"/>
    </location>
</feature>
<feature type="transmembrane region" description="Helical" evidence="7">
    <location>
        <begin position="137"/>
        <end position="155"/>
    </location>
</feature>
<evidence type="ECO:0000256" key="1">
    <source>
        <dbReference type="ARBA" id="ARBA00004141"/>
    </source>
</evidence>
<dbReference type="PATRIC" id="fig|994573.3.peg.404"/>
<evidence type="ECO:0000256" key="6">
    <source>
        <dbReference type="RuleBase" id="RU003943"/>
    </source>
</evidence>
<dbReference type="EMBL" id="AXUN02000034">
    <property type="protein sequence ID" value="ETA82250.1"/>
    <property type="molecule type" value="Genomic_DNA"/>
</dbReference>
<gene>
    <name evidence="8" type="ORF">T472_0202160</name>
</gene>
<dbReference type="GO" id="GO:0055085">
    <property type="term" value="P:transmembrane transport"/>
    <property type="evidence" value="ECO:0007669"/>
    <property type="project" value="InterPro"/>
</dbReference>
<evidence type="ECO:0000313" key="8">
    <source>
        <dbReference type="EMBL" id="ETA82250.1"/>
    </source>
</evidence>
<feature type="transmembrane region" description="Helical" evidence="7">
    <location>
        <begin position="67"/>
        <end position="84"/>
    </location>
</feature>
<comment type="caution">
    <text evidence="8">The sequence shown here is derived from an EMBL/GenBank/DDBJ whole genome shotgun (WGS) entry which is preliminary data.</text>
</comment>
<feature type="transmembrane region" description="Helical" evidence="7">
    <location>
        <begin position="41"/>
        <end position="61"/>
    </location>
</feature>
<dbReference type="GO" id="GO:0043190">
    <property type="term" value="C:ATP-binding cassette (ABC) transporter complex"/>
    <property type="evidence" value="ECO:0007669"/>
    <property type="project" value="InterPro"/>
</dbReference>
<keyword evidence="6" id="KW-0813">Transport</keyword>
<dbReference type="PANTHER" id="PTHR30477:SF18">
    <property type="entry name" value="METAL TRANSPORT SYSTEM MEMBRANE PROTEIN CT_417-RELATED"/>
    <property type="match status" value="1"/>
</dbReference>
<dbReference type="AlphaFoldDB" id="V7I7U4"/>
<comment type="similarity">
    <text evidence="2 6">Belongs to the ABC-3 integral membrane protein family.</text>
</comment>
<keyword evidence="4 7" id="KW-1133">Transmembrane helix</keyword>